<dbReference type="InterPro" id="IPR002938">
    <property type="entry name" value="FAD-bd"/>
</dbReference>
<dbReference type="PANTHER" id="PTHR47178:SF5">
    <property type="entry name" value="FAD-BINDING DOMAIN-CONTAINING PROTEIN"/>
    <property type="match status" value="1"/>
</dbReference>
<feature type="domain" description="FAD-binding" evidence="5">
    <location>
        <begin position="278"/>
        <end position="343"/>
    </location>
</feature>
<dbReference type="GO" id="GO:0004497">
    <property type="term" value="F:monooxygenase activity"/>
    <property type="evidence" value="ECO:0007669"/>
    <property type="project" value="UniProtKB-KW"/>
</dbReference>
<dbReference type="GO" id="GO:0071949">
    <property type="term" value="F:FAD binding"/>
    <property type="evidence" value="ECO:0007669"/>
    <property type="project" value="InterPro"/>
</dbReference>
<comment type="caution">
    <text evidence="6">The sequence shown here is derived from an EMBL/GenBank/DDBJ whole genome shotgun (WGS) entry which is preliminary data.</text>
</comment>
<proteinExistence type="predicted"/>
<dbReference type="Pfam" id="PF01494">
    <property type="entry name" value="FAD_binding_3"/>
    <property type="match status" value="1"/>
</dbReference>
<evidence type="ECO:0000259" key="5">
    <source>
        <dbReference type="Pfam" id="PF01494"/>
    </source>
</evidence>
<evidence type="ECO:0000313" key="6">
    <source>
        <dbReference type="EMBL" id="KAJ7785693.1"/>
    </source>
</evidence>
<keyword evidence="1" id="KW-0285">Flavoprotein</keyword>
<sequence>MSNAPILIIGTGVSGLSLAHGLNKANIPFRLFERDPSFDVRAQGYRVRIDHIGSKALQETLPSDLFAQVRNTCAPFLPGGARLDARSAEALQGGGGPPPPGKGEAEPLSADRTVLRRVLMRGLEAHIAFGKRFVEYEITAGGVKVRFSDGTEVEGSLLVGADGAKSAVRRQFLPELRPVDVEGRLIYGKTPLTPELEEKFDKRAMGASQRCATPPTPTPDVLGITDAELLGLSTEEAAALARKLTADWHPSLRILFTLQDATQTSALALSSVKPEIHRWEPSERVTCIGDSIHGMLPAAGIGANTALRDAALLSKTLADKGRSAEAIGSYEAAMREYAGQAVAMSHMGGKHLFGMKAFEELKPATL</sequence>
<evidence type="ECO:0000256" key="1">
    <source>
        <dbReference type="ARBA" id="ARBA00022630"/>
    </source>
</evidence>
<dbReference type="EMBL" id="JARKIB010000001">
    <property type="protein sequence ID" value="KAJ7785693.1"/>
    <property type="molecule type" value="Genomic_DNA"/>
</dbReference>
<evidence type="ECO:0000256" key="3">
    <source>
        <dbReference type="ARBA" id="ARBA00023002"/>
    </source>
</evidence>
<organism evidence="6 7">
    <name type="scientific">Mycena metata</name>
    <dbReference type="NCBI Taxonomy" id="1033252"/>
    <lineage>
        <taxon>Eukaryota</taxon>
        <taxon>Fungi</taxon>
        <taxon>Dikarya</taxon>
        <taxon>Basidiomycota</taxon>
        <taxon>Agaricomycotina</taxon>
        <taxon>Agaricomycetes</taxon>
        <taxon>Agaricomycetidae</taxon>
        <taxon>Agaricales</taxon>
        <taxon>Marasmiineae</taxon>
        <taxon>Mycenaceae</taxon>
        <taxon>Mycena</taxon>
    </lineage>
</organism>
<keyword evidence="2" id="KW-0274">FAD</keyword>
<dbReference type="AlphaFoldDB" id="A0AAD7KH64"/>
<protein>
    <submittedName>
        <fullName evidence="6">Cercosporin toxin biosynthesis protein</fullName>
    </submittedName>
</protein>
<accession>A0AAD7KH64</accession>
<keyword evidence="4" id="KW-0503">Monooxygenase</keyword>
<dbReference type="PRINTS" id="PR00420">
    <property type="entry name" value="RNGMNOXGNASE"/>
</dbReference>
<keyword evidence="7" id="KW-1185">Reference proteome</keyword>
<name>A0AAD7KH64_9AGAR</name>
<reference evidence="6" key="1">
    <citation type="submission" date="2023-03" db="EMBL/GenBank/DDBJ databases">
        <title>Massive genome expansion in bonnet fungi (Mycena s.s.) driven by repeated elements and novel gene families across ecological guilds.</title>
        <authorList>
            <consortium name="Lawrence Berkeley National Laboratory"/>
            <person name="Harder C.B."/>
            <person name="Miyauchi S."/>
            <person name="Viragh M."/>
            <person name="Kuo A."/>
            <person name="Thoen E."/>
            <person name="Andreopoulos B."/>
            <person name="Lu D."/>
            <person name="Skrede I."/>
            <person name="Drula E."/>
            <person name="Henrissat B."/>
            <person name="Morin E."/>
            <person name="Kohler A."/>
            <person name="Barry K."/>
            <person name="LaButti K."/>
            <person name="Morin E."/>
            <person name="Salamov A."/>
            <person name="Lipzen A."/>
            <person name="Mereny Z."/>
            <person name="Hegedus B."/>
            <person name="Baldrian P."/>
            <person name="Stursova M."/>
            <person name="Weitz H."/>
            <person name="Taylor A."/>
            <person name="Grigoriev I.V."/>
            <person name="Nagy L.G."/>
            <person name="Martin F."/>
            <person name="Kauserud H."/>
        </authorList>
    </citation>
    <scope>NUCLEOTIDE SEQUENCE</scope>
    <source>
        <strain evidence="6">CBHHK182m</strain>
    </source>
</reference>
<dbReference type="Gene3D" id="3.50.50.60">
    <property type="entry name" value="FAD/NAD(P)-binding domain"/>
    <property type="match status" value="1"/>
</dbReference>
<dbReference type="InterPro" id="IPR036188">
    <property type="entry name" value="FAD/NAD-bd_sf"/>
</dbReference>
<evidence type="ECO:0000256" key="2">
    <source>
        <dbReference type="ARBA" id="ARBA00022827"/>
    </source>
</evidence>
<evidence type="ECO:0000256" key="4">
    <source>
        <dbReference type="ARBA" id="ARBA00023033"/>
    </source>
</evidence>
<dbReference type="Proteomes" id="UP001215598">
    <property type="component" value="Unassembled WGS sequence"/>
</dbReference>
<dbReference type="PANTHER" id="PTHR47178">
    <property type="entry name" value="MONOOXYGENASE, FAD-BINDING"/>
    <property type="match status" value="1"/>
</dbReference>
<keyword evidence="3" id="KW-0560">Oxidoreductase</keyword>
<evidence type="ECO:0000313" key="7">
    <source>
        <dbReference type="Proteomes" id="UP001215598"/>
    </source>
</evidence>
<dbReference type="SUPFAM" id="SSF51905">
    <property type="entry name" value="FAD/NAD(P)-binding domain"/>
    <property type="match status" value="1"/>
</dbReference>
<gene>
    <name evidence="6" type="ORF">B0H16DRAFT_1681030</name>
</gene>